<evidence type="ECO:0000256" key="2">
    <source>
        <dbReference type="ARBA" id="ARBA00022454"/>
    </source>
</evidence>
<dbReference type="GO" id="GO:0051301">
    <property type="term" value="P:cell division"/>
    <property type="evidence" value="ECO:0007669"/>
    <property type="project" value="UniProtKB-KW"/>
</dbReference>
<feature type="compositionally biased region" description="Acidic residues" evidence="7">
    <location>
        <begin position="369"/>
        <end position="384"/>
    </location>
</feature>
<dbReference type="InterPro" id="IPR025977">
    <property type="entry name" value="Cnd3_C"/>
</dbReference>
<keyword evidence="2" id="KW-0158">Chromosome</keyword>
<dbReference type="SUPFAM" id="SSF48371">
    <property type="entry name" value="ARM repeat"/>
    <property type="match status" value="2"/>
</dbReference>
<dbReference type="PANTHER" id="PTHR14418:SF5">
    <property type="entry name" value="CONDENSIN COMPLEX SUBUNIT 3"/>
    <property type="match status" value="1"/>
</dbReference>
<dbReference type="GO" id="GO:0000793">
    <property type="term" value="C:condensed chromosome"/>
    <property type="evidence" value="ECO:0007669"/>
    <property type="project" value="TreeGrafter"/>
</dbReference>
<evidence type="ECO:0000259" key="8">
    <source>
        <dbReference type="Pfam" id="PF12719"/>
    </source>
</evidence>
<dbReference type="PANTHER" id="PTHR14418">
    <property type="entry name" value="CONDENSIN COMPLEX SUBUNIT 3-RELATED"/>
    <property type="match status" value="1"/>
</dbReference>
<dbReference type="GO" id="GO:0007076">
    <property type="term" value="P:mitotic chromosome condensation"/>
    <property type="evidence" value="ECO:0007669"/>
    <property type="project" value="InterPro"/>
</dbReference>
<protein>
    <recommendedName>
        <fullName evidence="8">Nuclear condensin complex subunit 3 C-terminal domain-containing protein</fullName>
    </recommendedName>
</protein>
<evidence type="ECO:0000313" key="9">
    <source>
        <dbReference type="EMBL" id="KAF8437916.1"/>
    </source>
</evidence>
<dbReference type="Pfam" id="PF12719">
    <property type="entry name" value="Cnd3"/>
    <property type="match status" value="1"/>
</dbReference>
<dbReference type="InterPro" id="IPR027165">
    <property type="entry name" value="CND3"/>
</dbReference>
<gene>
    <name evidence="9" type="ORF">L210DRAFT_3761543</name>
</gene>
<reference evidence="9" key="1">
    <citation type="submission" date="2019-10" db="EMBL/GenBank/DDBJ databases">
        <authorList>
            <consortium name="DOE Joint Genome Institute"/>
            <person name="Kuo A."/>
            <person name="Miyauchi S."/>
            <person name="Kiss E."/>
            <person name="Drula E."/>
            <person name="Kohler A."/>
            <person name="Sanchez-Garcia M."/>
            <person name="Andreopoulos B."/>
            <person name="Barry K.W."/>
            <person name="Bonito G."/>
            <person name="Buee M."/>
            <person name="Carver A."/>
            <person name="Chen C."/>
            <person name="Cichocki N."/>
            <person name="Clum A."/>
            <person name="Culley D."/>
            <person name="Crous P.W."/>
            <person name="Fauchery L."/>
            <person name="Girlanda M."/>
            <person name="Hayes R."/>
            <person name="Keri Z."/>
            <person name="LaButti K."/>
            <person name="Lipzen A."/>
            <person name="Lombard V."/>
            <person name="Magnuson J."/>
            <person name="Maillard F."/>
            <person name="Morin E."/>
            <person name="Murat C."/>
            <person name="Nolan M."/>
            <person name="Ohm R."/>
            <person name="Pangilinan J."/>
            <person name="Pereira M."/>
            <person name="Perotto S."/>
            <person name="Peter M."/>
            <person name="Riley R."/>
            <person name="Sitrit Y."/>
            <person name="Stielow B."/>
            <person name="Szollosi G."/>
            <person name="Zifcakova L."/>
            <person name="Stursova M."/>
            <person name="Spatafora J.W."/>
            <person name="Tedersoo L."/>
            <person name="Vaario L.-M."/>
            <person name="Yamada A."/>
            <person name="Yan M."/>
            <person name="Wang P."/>
            <person name="Xu J."/>
            <person name="Bruns T."/>
            <person name="Baldrian P."/>
            <person name="Vilgalys R."/>
            <person name="Henrissat B."/>
            <person name="Grigoriev I.V."/>
            <person name="Hibbett D."/>
            <person name="Nagy L.G."/>
            <person name="Martin F.M."/>
        </authorList>
    </citation>
    <scope>NUCLEOTIDE SEQUENCE</scope>
    <source>
        <strain evidence="9">BED1</strain>
    </source>
</reference>
<evidence type="ECO:0000256" key="4">
    <source>
        <dbReference type="ARBA" id="ARBA00022776"/>
    </source>
</evidence>
<keyword evidence="3" id="KW-0132">Cell division</keyword>
<evidence type="ECO:0000256" key="6">
    <source>
        <dbReference type="ARBA" id="ARBA00023306"/>
    </source>
</evidence>
<reference evidence="9" key="2">
    <citation type="journal article" date="2020" name="Nat. Commun.">
        <title>Large-scale genome sequencing of mycorrhizal fungi provides insights into the early evolution of symbiotic traits.</title>
        <authorList>
            <person name="Miyauchi S."/>
            <person name="Kiss E."/>
            <person name="Kuo A."/>
            <person name="Drula E."/>
            <person name="Kohler A."/>
            <person name="Sanchez-Garcia M."/>
            <person name="Morin E."/>
            <person name="Andreopoulos B."/>
            <person name="Barry K.W."/>
            <person name="Bonito G."/>
            <person name="Buee M."/>
            <person name="Carver A."/>
            <person name="Chen C."/>
            <person name="Cichocki N."/>
            <person name="Clum A."/>
            <person name="Culley D."/>
            <person name="Crous P.W."/>
            <person name="Fauchery L."/>
            <person name="Girlanda M."/>
            <person name="Hayes R.D."/>
            <person name="Keri Z."/>
            <person name="LaButti K."/>
            <person name="Lipzen A."/>
            <person name="Lombard V."/>
            <person name="Magnuson J."/>
            <person name="Maillard F."/>
            <person name="Murat C."/>
            <person name="Nolan M."/>
            <person name="Ohm R.A."/>
            <person name="Pangilinan J."/>
            <person name="Pereira M.F."/>
            <person name="Perotto S."/>
            <person name="Peter M."/>
            <person name="Pfister S."/>
            <person name="Riley R."/>
            <person name="Sitrit Y."/>
            <person name="Stielow J.B."/>
            <person name="Szollosi G."/>
            <person name="Zifcakova L."/>
            <person name="Stursova M."/>
            <person name="Spatafora J.W."/>
            <person name="Tedersoo L."/>
            <person name="Vaario L.M."/>
            <person name="Yamada A."/>
            <person name="Yan M."/>
            <person name="Wang P."/>
            <person name="Xu J."/>
            <person name="Bruns T."/>
            <person name="Baldrian P."/>
            <person name="Vilgalys R."/>
            <person name="Dunand C."/>
            <person name="Henrissat B."/>
            <person name="Grigoriev I.V."/>
            <person name="Hibbett D."/>
            <person name="Nagy L.G."/>
            <person name="Martin F.M."/>
        </authorList>
    </citation>
    <scope>NUCLEOTIDE SEQUENCE</scope>
    <source>
        <strain evidence="9">BED1</strain>
    </source>
</reference>
<keyword evidence="6" id="KW-0131">Cell cycle</keyword>
<evidence type="ECO:0000256" key="7">
    <source>
        <dbReference type="SAM" id="MobiDB-lite"/>
    </source>
</evidence>
<dbReference type="Proteomes" id="UP001194468">
    <property type="component" value="Unassembled WGS sequence"/>
</dbReference>
<keyword evidence="4" id="KW-0498">Mitosis</keyword>
<organism evidence="9 10">
    <name type="scientific">Boletus edulis BED1</name>
    <dbReference type="NCBI Taxonomy" id="1328754"/>
    <lineage>
        <taxon>Eukaryota</taxon>
        <taxon>Fungi</taxon>
        <taxon>Dikarya</taxon>
        <taxon>Basidiomycota</taxon>
        <taxon>Agaricomycotina</taxon>
        <taxon>Agaricomycetes</taxon>
        <taxon>Agaricomycetidae</taxon>
        <taxon>Boletales</taxon>
        <taxon>Boletineae</taxon>
        <taxon>Boletaceae</taxon>
        <taxon>Boletoideae</taxon>
        <taxon>Boletus</taxon>
    </lineage>
</organism>
<accession>A0AAD4BRZ3</accession>
<dbReference type="AlphaFoldDB" id="A0AAD4BRZ3"/>
<evidence type="ECO:0000313" key="10">
    <source>
        <dbReference type="Proteomes" id="UP001194468"/>
    </source>
</evidence>
<dbReference type="InterPro" id="IPR016024">
    <property type="entry name" value="ARM-type_fold"/>
</dbReference>
<keyword evidence="10" id="KW-1185">Reference proteome</keyword>
<proteinExistence type="predicted"/>
<dbReference type="EMBL" id="WHUW01000017">
    <property type="protein sequence ID" value="KAF8437916.1"/>
    <property type="molecule type" value="Genomic_DNA"/>
</dbReference>
<evidence type="ECO:0000256" key="5">
    <source>
        <dbReference type="ARBA" id="ARBA00023067"/>
    </source>
</evidence>
<dbReference type="GO" id="GO:0000796">
    <property type="term" value="C:condensin complex"/>
    <property type="evidence" value="ECO:0007669"/>
    <property type="project" value="InterPro"/>
</dbReference>
<feature type="domain" description="Nuclear condensin complex subunit 3 C-terminal" evidence="8">
    <location>
        <begin position="195"/>
        <end position="281"/>
    </location>
</feature>
<evidence type="ECO:0000256" key="1">
    <source>
        <dbReference type="ARBA" id="ARBA00004286"/>
    </source>
</evidence>
<keyword evidence="5" id="KW-0226">DNA condensation</keyword>
<feature type="region of interest" description="Disordered" evidence="7">
    <location>
        <begin position="342"/>
        <end position="393"/>
    </location>
</feature>
<evidence type="ECO:0000256" key="3">
    <source>
        <dbReference type="ARBA" id="ARBA00022618"/>
    </source>
</evidence>
<feature type="compositionally biased region" description="Basic and acidic residues" evidence="7">
    <location>
        <begin position="342"/>
        <end position="352"/>
    </location>
</feature>
<name>A0AAD4BRZ3_BOLED</name>
<comment type="caution">
    <text evidence="9">The sequence shown here is derived from an EMBL/GenBank/DDBJ whole genome shotgun (WGS) entry which is preliminary data.</text>
</comment>
<comment type="subcellular location">
    <subcellularLocation>
        <location evidence="1">Chromosome</location>
    </subcellularLocation>
</comment>
<sequence length="405" mass="45537">MERIHDKETPIRVQAAVALSKLCGSEDPSDVEEGEQAAIDVLFDTLSCDPAAEVRRVALLNMPIAKHTLPCILARSRDTDTAMRRLVYSAVLEKNCTTPDGSVMDPLHVLAISQRELIRMALNSFSFQLFLPQVQSALLKTRVLQIVFDMLMVHEAVFLGKGGIGSERIIEFFAARAQRRKRSGPSVCRTVQAYISVPIFEQLVEATRDLGDDQEMVSPAHIIGMFADGTDPQKAVEVQGQTIDDGVHLDLAEDILKTLFKDDMQKEDKKVLCQILRRLHLPDKTIRFERSSCWCTTSLRADRSARKKYADKLAGFGEEEYRRLEQLHTLFKFLDEIVPLDDGKEMEPRERGGASGESVKKAIPVQNLSDEDDDDDGEEEEEETTPAPKRGGRARYVSKHFCEFV</sequence>